<feature type="signal peptide" evidence="1">
    <location>
        <begin position="1"/>
        <end position="18"/>
    </location>
</feature>
<organism evidence="2 3">
    <name type="scientific">Gynuella sunshinyii YC6258</name>
    <dbReference type="NCBI Taxonomy" id="1445510"/>
    <lineage>
        <taxon>Bacteria</taxon>
        <taxon>Pseudomonadati</taxon>
        <taxon>Pseudomonadota</taxon>
        <taxon>Gammaproteobacteria</taxon>
        <taxon>Oceanospirillales</taxon>
        <taxon>Saccharospirillaceae</taxon>
        <taxon>Gynuella</taxon>
    </lineage>
</organism>
<dbReference type="HOGENOM" id="CLU_1494221_0_0_6"/>
<evidence type="ECO:0000256" key="1">
    <source>
        <dbReference type="SAM" id="SignalP"/>
    </source>
</evidence>
<feature type="chain" id="PRO_5002183814" description="Chalcone isomerase domain-containing protein" evidence="1">
    <location>
        <begin position="19"/>
        <end position="180"/>
    </location>
</feature>
<proteinExistence type="predicted"/>
<dbReference type="OrthoDB" id="6195641at2"/>
<sequence length="180" mass="20372">MRACGFFLLFWMSGIAWAQDFGVAVWGQSKQWIMKNETNLDLTPPGEENYLVYQANISGIQNVRLVYWFSDGLLIKGGFLFTNVRTDAIAAVNQFDQIAKTITGIYGQPDESNQLWQEDYPNKNGSKPIALFDDGLILQTVWHTSTTIIRQQLANKEGKFMHQLIYSPANPNILTGKEGF</sequence>
<dbReference type="Proteomes" id="UP000032266">
    <property type="component" value="Chromosome"/>
</dbReference>
<name>A0A0C5VPR5_9GAMM</name>
<protein>
    <recommendedName>
        <fullName evidence="4">Chalcone isomerase domain-containing protein</fullName>
    </recommendedName>
</protein>
<evidence type="ECO:0000313" key="2">
    <source>
        <dbReference type="EMBL" id="AJQ95418.1"/>
    </source>
</evidence>
<keyword evidence="1" id="KW-0732">Signal</keyword>
<dbReference type="RefSeq" id="WP_044617732.1">
    <property type="nucleotide sequence ID" value="NZ_CP007142.1"/>
</dbReference>
<dbReference type="AlphaFoldDB" id="A0A0C5VPR5"/>
<dbReference type="KEGG" id="gsn:YC6258_03382"/>
<dbReference type="STRING" id="1445510.YC6258_03382"/>
<dbReference type="EMBL" id="CP007142">
    <property type="protein sequence ID" value="AJQ95418.1"/>
    <property type="molecule type" value="Genomic_DNA"/>
</dbReference>
<reference evidence="2 3" key="1">
    <citation type="submission" date="2014-01" db="EMBL/GenBank/DDBJ databases">
        <title>Full genme sequencing of cellulolytic bacterium Gynuella sunshinyii YC6258T gen. nov., sp. nov.</title>
        <authorList>
            <person name="Khan H."/>
            <person name="Chung E.J."/>
            <person name="Chung Y.R."/>
        </authorList>
    </citation>
    <scope>NUCLEOTIDE SEQUENCE [LARGE SCALE GENOMIC DNA]</scope>
    <source>
        <strain evidence="2 3">YC6258</strain>
    </source>
</reference>
<keyword evidence="3" id="KW-1185">Reference proteome</keyword>
<evidence type="ECO:0000313" key="3">
    <source>
        <dbReference type="Proteomes" id="UP000032266"/>
    </source>
</evidence>
<accession>A0A0C5VPR5</accession>
<gene>
    <name evidence="2" type="ORF">YC6258_03382</name>
</gene>
<evidence type="ECO:0008006" key="4">
    <source>
        <dbReference type="Google" id="ProtNLM"/>
    </source>
</evidence>